<evidence type="ECO:0000256" key="3">
    <source>
        <dbReference type="ARBA" id="ARBA00022946"/>
    </source>
</evidence>
<evidence type="ECO:0000256" key="1">
    <source>
        <dbReference type="ARBA" id="ARBA00007692"/>
    </source>
</evidence>
<keyword evidence="2" id="KW-0805">Transcription regulation</keyword>
<keyword evidence="3" id="KW-0809">Transit peptide</keyword>
<dbReference type="OrthoDB" id="637682at2759"/>
<dbReference type="PANTHER" id="PTHR13068:SF46">
    <property type="entry name" value="OS03G0360600 PROTEIN"/>
    <property type="match status" value="1"/>
</dbReference>
<dbReference type="GO" id="GO:0006353">
    <property type="term" value="P:DNA-templated transcription termination"/>
    <property type="evidence" value="ECO:0007669"/>
    <property type="project" value="UniProtKB-KW"/>
</dbReference>
<dbReference type="Proteomes" id="UP000541444">
    <property type="component" value="Unassembled WGS sequence"/>
</dbReference>
<feature type="region of interest" description="Disordered" evidence="4">
    <location>
        <begin position="1"/>
        <end position="21"/>
    </location>
</feature>
<dbReference type="Gene3D" id="1.25.70.10">
    <property type="entry name" value="Transcription termination factor 3, mitochondrial"/>
    <property type="match status" value="1"/>
</dbReference>
<dbReference type="AlphaFoldDB" id="A0A7J7LI27"/>
<dbReference type="InterPro" id="IPR038538">
    <property type="entry name" value="MTERF_sf"/>
</dbReference>
<proteinExistence type="inferred from homology"/>
<evidence type="ECO:0000313" key="5">
    <source>
        <dbReference type="EMBL" id="KAF6142297.1"/>
    </source>
</evidence>
<accession>A0A7J7LI27</accession>
<comment type="caution">
    <text evidence="5">The sequence shown here is derived from an EMBL/GenBank/DDBJ whole genome shotgun (WGS) entry which is preliminary data.</text>
</comment>
<evidence type="ECO:0000313" key="6">
    <source>
        <dbReference type="Proteomes" id="UP000541444"/>
    </source>
</evidence>
<reference evidence="5 6" key="1">
    <citation type="journal article" date="2020" name="IScience">
        <title>Genome Sequencing of the Endangered Kingdonia uniflora (Circaeasteraceae, Ranunculales) Reveals Potential Mechanisms of Evolutionary Specialization.</title>
        <authorList>
            <person name="Sun Y."/>
            <person name="Deng T."/>
            <person name="Zhang A."/>
            <person name="Moore M.J."/>
            <person name="Landis J.B."/>
            <person name="Lin N."/>
            <person name="Zhang H."/>
            <person name="Zhang X."/>
            <person name="Huang J."/>
            <person name="Zhang X."/>
            <person name="Sun H."/>
            <person name="Wang H."/>
        </authorList>
    </citation>
    <scope>NUCLEOTIDE SEQUENCE [LARGE SCALE GENOMIC DNA]</scope>
    <source>
        <strain evidence="5">TB1705</strain>
        <tissue evidence="5">Leaf</tissue>
    </source>
</reference>
<evidence type="ECO:0000256" key="4">
    <source>
        <dbReference type="SAM" id="MobiDB-lite"/>
    </source>
</evidence>
<keyword evidence="2" id="KW-0804">Transcription</keyword>
<dbReference type="InterPro" id="IPR003690">
    <property type="entry name" value="MTERF"/>
</dbReference>
<keyword evidence="2" id="KW-0806">Transcription termination</keyword>
<dbReference type="Pfam" id="PF02536">
    <property type="entry name" value="mTERF"/>
    <property type="match status" value="1"/>
</dbReference>
<name>A0A7J7LI27_9MAGN</name>
<dbReference type="GO" id="GO:0003676">
    <property type="term" value="F:nucleic acid binding"/>
    <property type="evidence" value="ECO:0007669"/>
    <property type="project" value="InterPro"/>
</dbReference>
<dbReference type="PANTHER" id="PTHR13068">
    <property type="entry name" value="CGI-12 PROTEIN-RELATED"/>
    <property type="match status" value="1"/>
</dbReference>
<dbReference type="EMBL" id="JACGCM010002266">
    <property type="protein sequence ID" value="KAF6142297.1"/>
    <property type="molecule type" value="Genomic_DNA"/>
</dbReference>
<organism evidence="5 6">
    <name type="scientific">Kingdonia uniflora</name>
    <dbReference type="NCBI Taxonomy" id="39325"/>
    <lineage>
        <taxon>Eukaryota</taxon>
        <taxon>Viridiplantae</taxon>
        <taxon>Streptophyta</taxon>
        <taxon>Embryophyta</taxon>
        <taxon>Tracheophyta</taxon>
        <taxon>Spermatophyta</taxon>
        <taxon>Magnoliopsida</taxon>
        <taxon>Ranunculales</taxon>
        <taxon>Circaeasteraceae</taxon>
        <taxon>Kingdonia</taxon>
    </lineage>
</organism>
<sequence length="445" mass="51253">MRLPSTAGSPDEVGNSRDGAIERSWAGCPSVRNARDPWFQPAINTHPVADVPSKLRPYLIPGLDDSFSDPRGPEKLSHHGLVMVTALRIPKPPSFQGRQRSFHLRSWGLFFPSVFVPHRNLALIESSFLQVLAGNKKMAIWKDGIAELTALIRTPIIFKPSHHTNNSSTPTRPLPQLISSSHSSNKFGEKALYLESIGIDLFSLIHDYPPILYVPIEGIKSTIDYMTSFGFTIPEFRRIVGMCPELLTYMSSDIIPVFTFLLREANVNGCHLRRVINRRPRLLVSDVDNRLRPTLYFLQRLGITQVHKHTSLLSCSVEDKFIPRIDYLEKIGFSHRDAMYMIRKFPQLLCYSIKFNFEPKFEYFLMEMGRELKELKEFPQYFSFSLDKRIKPRHSLCVHKGVFFPLPVLLRSTDEQFRDRLEVCCNSSLPLSTSPLWRTDYLYDY</sequence>
<keyword evidence="6" id="KW-1185">Reference proteome</keyword>
<comment type="similarity">
    <text evidence="1">Belongs to the mTERF family.</text>
</comment>
<protein>
    <submittedName>
        <fullName evidence="5">Uncharacterized protein</fullName>
    </submittedName>
</protein>
<evidence type="ECO:0000256" key="2">
    <source>
        <dbReference type="ARBA" id="ARBA00022472"/>
    </source>
</evidence>
<gene>
    <name evidence="5" type="ORF">GIB67_040004</name>
</gene>
<dbReference type="SMART" id="SM00733">
    <property type="entry name" value="Mterf"/>
    <property type="match status" value="6"/>
</dbReference>